<sequence length="503" mass="57150">MSMFISAVLSDLTSRSMSFLLDKLSTAAIAAATSEETLSSLERLLLRVHVIVEEAEQRHVTNQAMLRQLNQMRKEMYRGYHTLDDIFKCKDQSQAVMMLPSSSTPSRSFNPAKRRRPSSGSGLREQERLREVLVGLETVIRDASELVVFLSGCPHRCRQPYSTYLILDKCMFGRQMEMERIMDFLLQEEVPIDGNPPGVLPIVGPGKVGKSTLIEHACNDDRVRDHFSQIMCFSQNSITDDRTVATLSDCDVIKHRSGANGEERVLVIIQLTGDIDEAVWRKFYSDCKRHVAIGSKIIVASRSDKIARFGTTQPLKVQFFVPEVYWYFFKVRTFGSTDTRDHPKLVSIAMDLAQEMNGCFFGATVFSGLLKANFDAHFWSTALAIVKDFKRVNLLLFGDKCADLWQALEPVFLRRVNKTSSEYLVIVHDYETGFVQDSAQSEGPQMSIRDLLFGSSNFRPRGKFGVLAWRSHIPPHYRYMMNCEVQRPGRVVSRKKPIEQIAS</sequence>
<evidence type="ECO:0000313" key="3">
    <source>
        <dbReference type="Proteomes" id="UP000604825"/>
    </source>
</evidence>
<reference evidence="2" key="1">
    <citation type="submission" date="2020-10" db="EMBL/GenBank/DDBJ databases">
        <authorList>
            <person name="Han B."/>
            <person name="Lu T."/>
            <person name="Zhao Q."/>
            <person name="Huang X."/>
            <person name="Zhao Y."/>
        </authorList>
    </citation>
    <scope>NUCLEOTIDE SEQUENCE</scope>
</reference>
<dbReference type="SUPFAM" id="SSF52540">
    <property type="entry name" value="P-loop containing nucleoside triphosphate hydrolases"/>
    <property type="match status" value="1"/>
</dbReference>
<organism evidence="2 3">
    <name type="scientific">Miscanthus lutarioriparius</name>
    <dbReference type="NCBI Taxonomy" id="422564"/>
    <lineage>
        <taxon>Eukaryota</taxon>
        <taxon>Viridiplantae</taxon>
        <taxon>Streptophyta</taxon>
        <taxon>Embryophyta</taxon>
        <taxon>Tracheophyta</taxon>
        <taxon>Spermatophyta</taxon>
        <taxon>Magnoliopsida</taxon>
        <taxon>Liliopsida</taxon>
        <taxon>Poales</taxon>
        <taxon>Poaceae</taxon>
        <taxon>PACMAD clade</taxon>
        <taxon>Panicoideae</taxon>
        <taxon>Andropogonodae</taxon>
        <taxon>Andropogoneae</taxon>
        <taxon>Saccharinae</taxon>
        <taxon>Miscanthus</taxon>
    </lineage>
</organism>
<feature type="region of interest" description="Disordered" evidence="1">
    <location>
        <begin position="100"/>
        <end position="124"/>
    </location>
</feature>
<dbReference type="Gene3D" id="3.40.50.300">
    <property type="entry name" value="P-loop containing nucleotide triphosphate hydrolases"/>
    <property type="match status" value="1"/>
</dbReference>
<name>A0A811NE95_9POAL</name>
<dbReference type="OrthoDB" id="601224at2759"/>
<keyword evidence="3" id="KW-1185">Reference proteome</keyword>
<dbReference type="PANTHER" id="PTHR33377">
    <property type="entry name" value="OS10G0134700 PROTEIN-RELATED"/>
    <property type="match status" value="1"/>
</dbReference>
<dbReference type="PANTHER" id="PTHR33377:SF30">
    <property type="entry name" value="OS07G0117000 PROTEIN"/>
    <property type="match status" value="1"/>
</dbReference>
<protein>
    <recommendedName>
        <fullName evidence="4">NB-ARC domain-containing protein</fullName>
    </recommendedName>
</protein>
<feature type="compositionally biased region" description="Polar residues" evidence="1">
    <location>
        <begin position="100"/>
        <end position="109"/>
    </location>
</feature>
<dbReference type="Proteomes" id="UP000604825">
    <property type="component" value="Unassembled WGS sequence"/>
</dbReference>
<dbReference type="EMBL" id="CAJGYO010000003">
    <property type="protein sequence ID" value="CAD6220508.1"/>
    <property type="molecule type" value="Genomic_DNA"/>
</dbReference>
<dbReference type="InterPro" id="IPR027417">
    <property type="entry name" value="P-loop_NTPase"/>
</dbReference>
<accession>A0A811NE95</accession>
<evidence type="ECO:0000256" key="1">
    <source>
        <dbReference type="SAM" id="MobiDB-lite"/>
    </source>
</evidence>
<comment type="caution">
    <text evidence="2">The sequence shown here is derived from an EMBL/GenBank/DDBJ whole genome shotgun (WGS) entry which is preliminary data.</text>
</comment>
<gene>
    <name evidence="2" type="ORF">NCGR_LOCUS13973</name>
</gene>
<evidence type="ECO:0000313" key="2">
    <source>
        <dbReference type="EMBL" id="CAD6220508.1"/>
    </source>
</evidence>
<proteinExistence type="predicted"/>
<evidence type="ECO:0008006" key="4">
    <source>
        <dbReference type="Google" id="ProtNLM"/>
    </source>
</evidence>
<dbReference type="AlphaFoldDB" id="A0A811NE95"/>